<dbReference type="Pfam" id="PF00400">
    <property type="entry name" value="WD40"/>
    <property type="match status" value="7"/>
</dbReference>
<dbReference type="EMBL" id="JAAECE010000001">
    <property type="protein sequence ID" value="KAF1806923.1"/>
    <property type="molecule type" value="Genomic_DNA"/>
</dbReference>
<evidence type="ECO:0000313" key="6">
    <source>
        <dbReference type="EMBL" id="KAF1806923.1"/>
    </source>
</evidence>
<dbReference type="CDD" id="cd00200">
    <property type="entry name" value="WD40"/>
    <property type="match status" value="1"/>
</dbReference>
<feature type="repeat" description="WD" evidence="3">
    <location>
        <begin position="468"/>
        <end position="492"/>
    </location>
</feature>
<dbReference type="Proteomes" id="UP000469890">
    <property type="component" value="Unassembled WGS sequence"/>
</dbReference>
<dbReference type="PROSITE" id="PS50294">
    <property type="entry name" value="WD_REPEATS_REGION"/>
    <property type="match status" value="3"/>
</dbReference>
<feature type="region of interest" description="Disordered" evidence="4">
    <location>
        <begin position="1"/>
        <end position="44"/>
    </location>
</feature>
<reference evidence="6 7" key="1">
    <citation type="submission" date="2019-09" db="EMBL/GenBank/DDBJ databases">
        <authorList>
            <consortium name="DOE Joint Genome Institute"/>
            <person name="Mondo S.J."/>
            <person name="Navarro-Mendoza M.I."/>
            <person name="Perez-Arques C."/>
            <person name="Panchal S."/>
            <person name="Nicolas F.E."/>
            <person name="Ganguly P."/>
            <person name="Pangilinan J."/>
            <person name="Grigoriev I."/>
            <person name="Heitman J."/>
            <person name="Sanya K."/>
            <person name="Garre V."/>
        </authorList>
    </citation>
    <scope>NUCLEOTIDE SEQUENCE [LARGE SCALE GENOMIC DNA]</scope>
    <source>
        <strain evidence="6 7">MU402</strain>
    </source>
</reference>
<feature type="repeat" description="WD" evidence="3">
    <location>
        <begin position="603"/>
        <end position="642"/>
    </location>
</feature>
<keyword evidence="2" id="KW-0677">Repeat</keyword>
<accession>A0A8H4BST1</accession>
<name>A0A8H4BST1_MUCCL</name>
<feature type="compositionally biased region" description="Polar residues" evidence="4">
    <location>
        <begin position="15"/>
        <end position="36"/>
    </location>
</feature>
<dbReference type="PRINTS" id="PR00320">
    <property type="entry name" value="GPROTEINBRPT"/>
</dbReference>
<feature type="repeat" description="WD" evidence="3">
    <location>
        <begin position="521"/>
        <end position="560"/>
    </location>
</feature>
<evidence type="ECO:0000256" key="1">
    <source>
        <dbReference type="ARBA" id="ARBA00022574"/>
    </source>
</evidence>
<dbReference type="InterPro" id="IPR015943">
    <property type="entry name" value="WD40/YVTN_repeat-like_dom_sf"/>
</dbReference>
<evidence type="ECO:0000313" key="7">
    <source>
        <dbReference type="Proteomes" id="UP000469890"/>
    </source>
</evidence>
<evidence type="ECO:0000256" key="4">
    <source>
        <dbReference type="SAM" id="MobiDB-lite"/>
    </source>
</evidence>
<dbReference type="InterPro" id="IPR020472">
    <property type="entry name" value="WD40_PAC1"/>
</dbReference>
<dbReference type="PROSITE" id="PS00678">
    <property type="entry name" value="WD_REPEATS_1"/>
    <property type="match status" value="2"/>
</dbReference>
<dbReference type="AlphaFoldDB" id="A0A8H4BST1"/>
<feature type="domain" description="F-box" evidence="5">
    <location>
        <begin position="274"/>
        <end position="321"/>
    </location>
</feature>
<gene>
    <name evidence="6" type="ORF">FB192DRAFT_1014789</name>
</gene>
<evidence type="ECO:0000256" key="2">
    <source>
        <dbReference type="ARBA" id="ARBA00022737"/>
    </source>
</evidence>
<comment type="caution">
    <text evidence="6">The sequence shown here is derived from an EMBL/GenBank/DDBJ whole genome shotgun (WGS) entry which is preliminary data.</text>
</comment>
<dbReference type="PROSITE" id="PS50181">
    <property type="entry name" value="FBOX"/>
    <property type="match status" value="1"/>
</dbReference>
<protein>
    <submittedName>
        <fullName evidence="6">WD40-repeat-containing domain protein</fullName>
    </submittedName>
</protein>
<proteinExistence type="predicted"/>
<dbReference type="Gene3D" id="1.20.1280.50">
    <property type="match status" value="1"/>
</dbReference>
<evidence type="ECO:0000256" key="3">
    <source>
        <dbReference type="PROSITE-ProRule" id="PRU00221"/>
    </source>
</evidence>
<dbReference type="InterPro" id="IPR036047">
    <property type="entry name" value="F-box-like_dom_sf"/>
</dbReference>
<feature type="repeat" description="WD" evidence="3">
    <location>
        <begin position="404"/>
        <end position="443"/>
    </location>
</feature>
<keyword evidence="1 3" id="KW-0853">WD repeat</keyword>
<dbReference type="SMART" id="SM00256">
    <property type="entry name" value="FBOX"/>
    <property type="match status" value="1"/>
</dbReference>
<dbReference type="PROSITE" id="PS50082">
    <property type="entry name" value="WD_REPEATS_2"/>
    <property type="match status" value="5"/>
</dbReference>
<dbReference type="PANTHER" id="PTHR22847">
    <property type="entry name" value="WD40 REPEAT PROTEIN"/>
    <property type="match status" value="1"/>
</dbReference>
<dbReference type="InterPro" id="IPR036322">
    <property type="entry name" value="WD40_repeat_dom_sf"/>
</dbReference>
<dbReference type="InterPro" id="IPR001680">
    <property type="entry name" value="WD40_rpt"/>
</dbReference>
<evidence type="ECO:0000259" key="5">
    <source>
        <dbReference type="PROSITE" id="PS50181"/>
    </source>
</evidence>
<sequence length="708" mass="79438">MKSAPSVPLTIAELQLSSPLPSPNRHPSNTTTAQQHTTRRLDHTEASSCNATILPQLHFDPPYSLDPDLYPLANITTPNAIKKLTFKVDGKHGVFEEIQTTAARKRSASTWDDERSYKRTELENIEEMDQTNNTALQIPAPANSTYSPGPSYAATEAMVDIIPDSPNSALPSPVSDLDHQDVWQHHDEQEEDDEENDPMDTAPTINTTITTTTKHTNTHTTTTNSTLLDTPSLFEMFDTLPDNIQTYLMFQLLKRSPRNALRMANATIMQALKRDIVVNLPKSVAEIVLSYLDIRSLCRASGVNHSWKQLVDNASEVWKLKMKQLDFVPTPTERLQNNYKQIVRRHTIMRRNWRQNLHHKMLLEGHEEDLVTCLQFDDEKIITGSDDHSINVYDIKTGKLKSALNGHDGGVWALQYVGNTLVTGSIDRTIRVWDIAKGKCRFILRGHSSTVRCLKIVMPTKIVNPDGSVTMEPSEPIIVSGSRDMTIRVWRLPDLEKEPDVPLSTCLEDDVISQRFLKYKLVEHEHSVRDLAIYGNILVSGSYDNNVIVWNLETGRKVHLLKGHAMKVYCVAIDPKRRHCISGSLDASVRIWGIDDGECKFVLQGHAILVGLLGLVDDCLVSAAADATLRIWDPSNGDRLHILAGANGHQGPITSFQHDKYKIISGSEGGVKMWDTQTGELMYDLIEDVAGVWRVCFDERRCIAAVKK</sequence>
<dbReference type="InterPro" id="IPR001810">
    <property type="entry name" value="F-box_dom"/>
</dbReference>
<dbReference type="SMART" id="SM00320">
    <property type="entry name" value="WD40"/>
    <property type="match status" value="7"/>
</dbReference>
<dbReference type="InterPro" id="IPR019775">
    <property type="entry name" value="WD40_repeat_CS"/>
</dbReference>
<dbReference type="SUPFAM" id="SSF50978">
    <property type="entry name" value="WD40 repeat-like"/>
    <property type="match status" value="1"/>
</dbReference>
<feature type="repeat" description="WD" evidence="3">
    <location>
        <begin position="561"/>
        <end position="602"/>
    </location>
</feature>
<organism evidence="6 7">
    <name type="scientific">Mucor circinelloides f. lusitanicus</name>
    <name type="common">Mucor racemosus var. lusitanicus</name>
    <dbReference type="NCBI Taxonomy" id="29924"/>
    <lineage>
        <taxon>Eukaryota</taxon>
        <taxon>Fungi</taxon>
        <taxon>Fungi incertae sedis</taxon>
        <taxon>Mucoromycota</taxon>
        <taxon>Mucoromycotina</taxon>
        <taxon>Mucoromycetes</taxon>
        <taxon>Mucorales</taxon>
        <taxon>Mucorineae</taxon>
        <taxon>Mucoraceae</taxon>
        <taxon>Mucor</taxon>
    </lineage>
</organism>
<dbReference type="SUPFAM" id="SSF81383">
    <property type="entry name" value="F-box domain"/>
    <property type="match status" value="1"/>
</dbReference>
<dbReference type="Gene3D" id="2.130.10.10">
    <property type="entry name" value="YVTN repeat-like/Quinoprotein amine dehydrogenase"/>
    <property type="match status" value="1"/>
</dbReference>
<dbReference type="Pfam" id="PF12937">
    <property type="entry name" value="F-box-like"/>
    <property type="match status" value="1"/>
</dbReference>
<dbReference type="PANTHER" id="PTHR22847:SF741">
    <property type="entry name" value="E3 UBIQUITIN LIGASE COMPLEX SCF SUBUNIT SCONB-RELATED"/>
    <property type="match status" value="1"/>
</dbReference>